<comment type="caution">
    <text evidence="1">The sequence shown here is derived from an EMBL/GenBank/DDBJ whole genome shotgun (WGS) entry which is preliminary data.</text>
</comment>
<dbReference type="EMBL" id="JAUKUA010000001">
    <property type="protein sequence ID" value="KAK0729821.1"/>
    <property type="molecule type" value="Genomic_DNA"/>
</dbReference>
<name>A0AA40B8Z1_9PEZI</name>
<dbReference type="SUPFAM" id="SSF56281">
    <property type="entry name" value="Metallo-hydrolase/oxidoreductase"/>
    <property type="match status" value="1"/>
</dbReference>
<dbReference type="AlphaFoldDB" id="A0AA40B8Z1"/>
<evidence type="ECO:0000313" key="1">
    <source>
        <dbReference type="EMBL" id="KAK0729821.1"/>
    </source>
</evidence>
<dbReference type="InterPro" id="IPR025638">
    <property type="entry name" value="DUF4336"/>
</dbReference>
<evidence type="ECO:0000313" key="2">
    <source>
        <dbReference type="Proteomes" id="UP001172102"/>
    </source>
</evidence>
<gene>
    <name evidence="1" type="ORF">B0H67DRAFT_559882</name>
</gene>
<keyword evidence="2" id="KW-1185">Reference proteome</keyword>
<dbReference type="Pfam" id="PF14234">
    <property type="entry name" value="DUF4336"/>
    <property type="match status" value="1"/>
</dbReference>
<protein>
    <recommendedName>
        <fullName evidence="3">DUF4336 domain-containing protein</fullName>
    </recommendedName>
</protein>
<organism evidence="1 2">
    <name type="scientific">Lasiosphaeris hirsuta</name>
    <dbReference type="NCBI Taxonomy" id="260670"/>
    <lineage>
        <taxon>Eukaryota</taxon>
        <taxon>Fungi</taxon>
        <taxon>Dikarya</taxon>
        <taxon>Ascomycota</taxon>
        <taxon>Pezizomycotina</taxon>
        <taxon>Sordariomycetes</taxon>
        <taxon>Sordariomycetidae</taxon>
        <taxon>Sordariales</taxon>
        <taxon>Lasiosphaeriaceae</taxon>
        <taxon>Lasiosphaeris</taxon>
    </lineage>
</organism>
<accession>A0AA40B8Z1</accession>
<dbReference type="Gene3D" id="3.60.15.10">
    <property type="entry name" value="Ribonuclease Z/Hydroxyacylglutathione hydrolase-like"/>
    <property type="match status" value="1"/>
</dbReference>
<dbReference type="Proteomes" id="UP001172102">
    <property type="component" value="Unassembled WGS sequence"/>
</dbReference>
<dbReference type="PANTHER" id="PTHR33835:SF1">
    <property type="entry name" value="METALLO-BETA-LACTAMASE DOMAIN-CONTAINING PROTEIN"/>
    <property type="match status" value="1"/>
</dbReference>
<dbReference type="InterPro" id="IPR036866">
    <property type="entry name" value="RibonucZ/Hydroxyglut_hydro"/>
</dbReference>
<dbReference type="PANTHER" id="PTHR33835">
    <property type="entry name" value="YALI0C07656P"/>
    <property type="match status" value="1"/>
</dbReference>
<reference evidence="1" key="1">
    <citation type="submission" date="2023-06" db="EMBL/GenBank/DDBJ databases">
        <title>Genome-scale phylogeny and comparative genomics of the fungal order Sordariales.</title>
        <authorList>
            <consortium name="Lawrence Berkeley National Laboratory"/>
            <person name="Hensen N."/>
            <person name="Bonometti L."/>
            <person name="Westerberg I."/>
            <person name="Brannstrom I.O."/>
            <person name="Guillou S."/>
            <person name="Cros-Aarteil S."/>
            <person name="Calhoun S."/>
            <person name="Haridas S."/>
            <person name="Kuo A."/>
            <person name="Mondo S."/>
            <person name="Pangilinan J."/>
            <person name="Riley R."/>
            <person name="Labutti K."/>
            <person name="Andreopoulos B."/>
            <person name="Lipzen A."/>
            <person name="Chen C."/>
            <person name="Yanf M."/>
            <person name="Daum C."/>
            <person name="Ng V."/>
            <person name="Clum A."/>
            <person name="Steindorff A."/>
            <person name="Ohm R."/>
            <person name="Martin F."/>
            <person name="Silar P."/>
            <person name="Natvig D."/>
            <person name="Lalanne C."/>
            <person name="Gautier V."/>
            <person name="Ament-Velasquez S.L."/>
            <person name="Kruys A."/>
            <person name="Hutchinson M.I."/>
            <person name="Powell A.J."/>
            <person name="Barry K."/>
            <person name="Miller A.N."/>
            <person name="Grigoriev I.V."/>
            <person name="Debuchy R."/>
            <person name="Gladieux P."/>
            <person name="Thoren M.H."/>
            <person name="Johannesson H."/>
        </authorList>
    </citation>
    <scope>NUCLEOTIDE SEQUENCE</scope>
    <source>
        <strain evidence="1">SMH4607-1</strain>
    </source>
</reference>
<sequence>MTPSGSHSQHFIGISVRVGAFEIPVKPHTPKPDKELFVEKHLPRLFRLPIFPVCIATPRRLRGGDMQLLRAPTMLRRQFNLKPSVLNIQHRLLITQAPHLSPPQHKKPATCTSTATALQASFSPHSPTPFISKKSLVAGALILGTSVALFSNSSTNNQKDNMSSKLVPTNPSDVMVIRNITPNVVALSVPFLRFGKIPIGGRGTIVRLTSGALAVFSPVALTPEVKAKVQELGGNVQYLIAPDIEHHIFISDWATAYPSAKLIGPEGLPEKRLADTDEKIGKEPFAVVFTPANKREVSIGADFDADFEFEYVDAHANRELVFLYKPDRVLIQADLMFNLPAIEQYSRVPEADKPKLGLLARFFVSFQTTEGEAKGMKRFIWHAISRGNREGFNESIKRIDSWDFDTIIPCHGEVIEGGAKAVFQKVFEWHLLGRK</sequence>
<proteinExistence type="predicted"/>
<evidence type="ECO:0008006" key="3">
    <source>
        <dbReference type="Google" id="ProtNLM"/>
    </source>
</evidence>